<feature type="compositionally biased region" description="Low complexity" evidence="1">
    <location>
        <begin position="118"/>
        <end position="133"/>
    </location>
</feature>
<dbReference type="Proteomes" id="UP001374535">
    <property type="component" value="Chromosome 11"/>
</dbReference>
<name>A0AAQ3MJB0_VIGMU</name>
<protein>
    <submittedName>
        <fullName evidence="2">Uncharacterized protein</fullName>
    </submittedName>
</protein>
<sequence>MTGSMHPTLYLRFLDLHKNLCLLLCLDISDNNIRSPIPNQVAKLTPLPYNALDTPTPNNPHPCGSTHKDQNMNPSRKPATNEPPSASATATASNRLRATTSRFKPTNRFEQRVRNGRAPPSNEPPSASAPPNSCRQTAANQLTATKVATLGHAYGAEWFYIEEFSGGLQESRVDS</sequence>
<evidence type="ECO:0000313" key="2">
    <source>
        <dbReference type="EMBL" id="WVY91955.1"/>
    </source>
</evidence>
<keyword evidence="3" id="KW-1185">Reference proteome</keyword>
<accession>A0AAQ3MJB0</accession>
<dbReference type="EMBL" id="CP144690">
    <property type="protein sequence ID" value="WVY91955.1"/>
    <property type="molecule type" value="Genomic_DNA"/>
</dbReference>
<proteinExistence type="predicted"/>
<organism evidence="2 3">
    <name type="scientific">Vigna mungo</name>
    <name type="common">Black gram</name>
    <name type="synonym">Phaseolus mungo</name>
    <dbReference type="NCBI Taxonomy" id="3915"/>
    <lineage>
        <taxon>Eukaryota</taxon>
        <taxon>Viridiplantae</taxon>
        <taxon>Streptophyta</taxon>
        <taxon>Embryophyta</taxon>
        <taxon>Tracheophyta</taxon>
        <taxon>Spermatophyta</taxon>
        <taxon>Magnoliopsida</taxon>
        <taxon>eudicotyledons</taxon>
        <taxon>Gunneridae</taxon>
        <taxon>Pentapetalae</taxon>
        <taxon>rosids</taxon>
        <taxon>fabids</taxon>
        <taxon>Fabales</taxon>
        <taxon>Fabaceae</taxon>
        <taxon>Papilionoideae</taxon>
        <taxon>50 kb inversion clade</taxon>
        <taxon>NPAAA clade</taxon>
        <taxon>indigoferoid/millettioid clade</taxon>
        <taxon>Phaseoleae</taxon>
        <taxon>Vigna</taxon>
    </lineage>
</organism>
<evidence type="ECO:0000313" key="3">
    <source>
        <dbReference type="Proteomes" id="UP001374535"/>
    </source>
</evidence>
<feature type="region of interest" description="Disordered" evidence="1">
    <location>
        <begin position="48"/>
        <end position="134"/>
    </location>
</feature>
<reference evidence="2 3" key="1">
    <citation type="journal article" date="2023" name="Life. Sci Alliance">
        <title>Evolutionary insights into 3D genome organization and epigenetic landscape of Vigna mungo.</title>
        <authorList>
            <person name="Junaid A."/>
            <person name="Singh B."/>
            <person name="Bhatia S."/>
        </authorList>
    </citation>
    <scope>NUCLEOTIDE SEQUENCE [LARGE SCALE GENOMIC DNA]</scope>
    <source>
        <strain evidence="2">Urdbean</strain>
    </source>
</reference>
<gene>
    <name evidence="2" type="ORF">V8G54_037469</name>
</gene>
<dbReference type="AlphaFoldDB" id="A0AAQ3MJB0"/>
<evidence type="ECO:0000256" key="1">
    <source>
        <dbReference type="SAM" id="MobiDB-lite"/>
    </source>
</evidence>
<feature type="compositionally biased region" description="Low complexity" evidence="1">
    <location>
        <begin position="78"/>
        <end position="102"/>
    </location>
</feature>